<gene>
    <name evidence="2" type="ORF">TCEB3V08_LOCUS9916</name>
</gene>
<evidence type="ECO:0000256" key="1">
    <source>
        <dbReference type="SAM" id="MobiDB-lite"/>
    </source>
</evidence>
<accession>A0A7R9H612</accession>
<organism evidence="2">
    <name type="scientific">Timema cristinae</name>
    <name type="common">Walking stick</name>
    <dbReference type="NCBI Taxonomy" id="61476"/>
    <lineage>
        <taxon>Eukaryota</taxon>
        <taxon>Metazoa</taxon>
        <taxon>Ecdysozoa</taxon>
        <taxon>Arthropoda</taxon>
        <taxon>Hexapoda</taxon>
        <taxon>Insecta</taxon>
        <taxon>Pterygota</taxon>
        <taxon>Neoptera</taxon>
        <taxon>Polyneoptera</taxon>
        <taxon>Phasmatodea</taxon>
        <taxon>Timematodea</taxon>
        <taxon>Timematoidea</taxon>
        <taxon>Timematidae</taxon>
        <taxon>Timema</taxon>
    </lineage>
</organism>
<protein>
    <submittedName>
        <fullName evidence="2">Uncharacterized protein</fullName>
    </submittedName>
</protein>
<name>A0A7R9H612_TIMCR</name>
<proteinExistence type="predicted"/>
<sequence length="127" mass="13580">MPCGHQNESSNLTASYYPFGLYALRTNYANGLGIGKVKLEEVNPYLRGGRVENHLGKNPVSSPDRDSNLDLPVLSSRAQHDKRKSPHTGLASAMTAPPNTATGVLVHETSTLLLSETGAPLRATQSP</sequence>
<feature type="region of interest" description="Disordered" evidence="1">
    <location>
        <begin position="48"/>
        <end position="102"/>
    </location>
</feature>
<dbReference type="EMBL" id="OC320983">
    <property type="protein sequence ID" value="CAD7409196.1"/>
    <property type="molecule type" value="Genomic_DNA"/>
</dbReference>
<dbReference type="AlphaFoldDB" id="A0A7R9H612"/>
<evidence type="ECO:0000313" key="2">
    <source>
        <dbReference type="EMBL" id="CAD7409196.1"/>
    </source>
</evidence>
<reference evidence="2" key="1">
    <citation type="submission" date="2020-11" db="EMBL/GenBank/DDBJ databases">
        <authorList>
            <person name="Tran Van P."/>
        </authorList>
    </citation>
    <scope>NUCLEOTIDE SEQUENCE</scope>
</reference>